<accession>A0A2D2B2B0</accession>
<keyword evidence="2" id="KW-1185">Reference proteome</keyword>
<proteinExistence type="predicted"/>
<name>A0A2D2B2B0_9CAUL</name>
<dbReference type="EMBL" id="CP024201">
    <property type="protein sequence ID" value="ATQ44391.1"/>
    <property type="molecule type" value="Genomic_DNA"/>
</dbReference>
<organism evidence="1 2">
    <name type="scientific">Caulobacter mirabilis</name>
    <dbReference type="NCBI Taxonomy" id="69666"/>
    <lineage>
        <taxon>Bacteria</taxon>
        <taxon>Pseudomonadati</taxon>
        <taxon>Pseudomonadota</taxon>
        <taxon>Alphaproteobacteria</taxon>
        <taxon>Caulobacterales</taxon>
        <taxon>Caulobacteraceae</taxon>
        <taxon>Caulobacter</taxon>
    </lineage>
</organism>
<evidence type="ECO:0000313" key="2">
    <source>
        <dbReference type="Proteomes" id="UP000228945"/>
    </source>
</evidence>
<dbReference type="Pfam" id="PF21810">
    <property type="entry name" value="DUF6880"/>
    <property type="match status" value="2"/>
</dbReference>
<dbReference type="InterPro" id="IPR049245">
    <property type="entry name" value="DUF6880"/>
</dbReference>
<evidence type="ECO:0000313" key="1">
    <source>
        <dbReference type="EMBL" id="ATQ44391.1"/>
    </source>
</evidence>
<dbReference type="KEGG" id="cmb:CSW64_19370"/>
<dbReference type="Proteomes" id="UP000228945">
    <property type="component" value="Chromosome"/>
</dbReference>
<reference evidence="1 2" key="1">
    <citation type="submission" date="2017-10" db="EMBL/GenBank/DDBJ databases">
        <title>Genome sequence of Caulobacter mirabilis FWC38.</title>
        <authorList>
            <person name="Fiebig A."/>
            <person name="Crosson S."/>
        </authorList>
    </citation>
    <scope>NUCLEOTIDE SEQUENCE [LARGE SCALE GENOMIC DNA]</scope>
    <source>
        <strain evidence="1 2">FWC 38</strain>
    </source>
</reference>
<dbReference type="AlphaFoldDB" id="A0A2D2B2B0"/>
<dbReference type="RefSeq" id="WP_099623639.1">
    <property type="nucleotide sequence ID" value="NZ_CP024201.1"/>
</dbReference>
<sequence>MSKKPSAAASKRLTQANLEMLGADRLAALLMELGDSQPNLKRRLRMELAAAVGPADLAAEIDKRLSALAASKARVSWRKRGELVLDLHVLRRMIAERLGALDAAAAFVRLWAFLDLAEDLGLRVKDPKGELAPVFLEAAADIAVLGEAAPEAAMATAPALADILLRAKATWAAWLTVALPALGQPFAKAVLDAVNRERQARPALAPSGQVLRALADKAGDVDAFIETVSPRLLSDPATGAAIAVRLLAEGRIEDAAAALKASDPAGRGTPPAFGRLAPDAGEEAWRAAHIDLLEASGRQSTAQAERWAAFERTLSPDMLRAHLKRLADFDDVIAVDRATALAAAHPRFAAGLAFLMEWPALTEAATMVEKRPGDIEGRPEDLIAWAARLEGRRPLAGLLLYRRALLGLRAGRGDRDAVTHVLQEIEALTARIDDWKGVEGPEAFMARVTGRRRY</sequence>
<gene>
    <name evidence="1" type="ORF">CSW64_19370</name>
</gene>
<dbReference type="OrthoDB" id="7183688at2"/>
<protein>
    <submittedName>
        <fullName evidence="1">Uncharacterized protein</fullName>
    </submittedName>
</protein>